<organism evidence="1 2">
    <name type="scientific">Parelaphostrongylus tenuis</name>
    <name type="common">Meningeal worm</name>
    <dbReference type="NCBI Taxonomy" id="148309"/>
    <lineage>
        <taxon>Eukaryota</taxon>
        <taxon>Metazoa</taxon>
        <taxon>Ecdysozoa</taxon>
        <taxon>Nematoda</taxon>
        <taxon>Chromadorea</taxon>
        <taxon>Rhabditida</taxon>
        <taxon>Rhabditina</taxon>
        <taxon>Rhabditomorpha</taxon>
        <taxon>Strongyloidea</taxon>
        <taxon>Metastrongylidae</taxon>
        <taxon>Parelaphostrongylus</taxon>
    </lineage>
</organism>
<dbReference type="EMBL" id="JAHQIW010000002">
    <property type="protein sequence ID" value="KAJ1345486.1"/>
    <property type="molecule type" value="Genomic_DNA"/>
</dbReference>
<name>A0AAD5MAL8_PARTN</name>
<accession>A0AAD5MAL8</accession>
<dbReference type="Proteomes" id="UP001196413">
    <property type="component" value="Unassembled WGS sequence"/>
</dbReference>
<protein>
    <submittedName>
        <fullName evidence="1">Uncharacterized protein</fullName>
    </submittedName>
</protein>
<reference evidence="1" key="1">
    <citation type="submission" date="2021-06" db="EMBL/GenBank/DDBJ databases">
        <title>Parelaphostrongylus tenuis whole genome reference sequence.</title>
        <authorList>
            <person name="Garwood T.J."/>
            <person name="Larsen P.A."/>
            <person name="Fountain-Jones N.M."/>
            <person name="Garbe J.R."/>
            <person name="Macchietto M.G."/>
            <person name="Kania S.A."/>
            <person name="Gerhold R.W."/>
            <person name="Richards J.E."/>
            <person name="Wolf T.M."/>
        </authorList>
    </citation>
    <scope>NUCLEOTIDE SEQUENCE</scope>
    <source>
        <strain evidence="1">MNPRO001-30</strain>
        <tissue evidence="1">Meninges</tissue>
    </source>
</reference>
<gene>
    <name evidence="1" type="ORF">KIN20_000033</name>
</gene>
<dbReference type="AlphaFoldDB" id="A0AAD5MAL8"/>
<proteinExistence type="predicted"/>
<evidence type="ECO:0000313" key="1">
    <source>
        <dbReference type="EMBL" id="KAJ1345486.1"/>
    </source>
</evidence>
<comment type="caution">
    <text evidence="1">The sequence shown here is derived from an EMBL/GenBank/DDBJ whole genome shotgun (WGS) entry which is preliminary data.</text>
</comment>
<keyword evidence="2" id="KW-1185">Reference proteome</keyword>
<sequence>MRQKSAKSASRNDWNGLNEVTVLIAGQECHKPVKFDKILLNHKKRRNEILRENCGVYCNEFHPASPDGFSRRNPE</sequence>
<evidence type="ECO:0000313" key="2">
    <source>
        <dbReference type="Proteomes" id="UP001196413"/>
    </source>
</evidence>